<evidence type="ECO:0000313" key="2">
    <source>
        <dbReference type="Proteomes" id="UP000094385"/>
    </source>
</evidence>
<evidence type="ECO:0000313" key="1">
    <source>
        <dbReference type="EMBL" id="ODQ76012.1"/>
    </source>
</evidence>
<dbReference type="EMBL" id="KV454290">
    <property type="protein sequence ID" value="ODQ76012.1"/>
    <property type="molecule type" value="Genomic_DNA"/>
</dbReference>
<reference evidence="1 2" key="1">
    <citation type="journal article" date="2016" name="Proc. Natl. Acad. Sci. U.S.A.">
        <title>Comparative genomics of biotechnologically important yeasts.</title>
        <authorList>
            <person name="Riley R."/>
            <person name="Haridas S."/>
            <person name="Wolfe K.H."/>
            <person name="Lopes M.R."/>
            <person name="Hittinger C.T."/>
            <person name="Goeker M."/>
            <person name="Salamov A.A."/>
            <person name="Wisecaver J.H."/>
            <person name="Long T.M."/>
            <person name="Calvey C.H."/>
            <person name="Aerts A.L."/>
            <person name="Barry K.W."/>
            <person name="Choi C."/>
            <person name="Clum A."/>
            <person name="Coughlan A.Y."/>
            <person name="Deshpande S."/>
            <person name="Douglass A.P."/>
            <person name="Hanson S.J."/>
            <person name="Klenk H.-P."/>
            <person name="LaButti K.M."/>
            <person name="Lapidus A."/>
            <person name="Lindquist E.A."/>
            <person name="Lipzen A.M."/>
            <person name="Meier-Kolthoff J.P."/>
            <person name="Ohm R.A."/>
            <person name="Otillar R.P."/>
            <person name="Pangilinan J.L."/>
            <person name="Peng Y."/>
            <person name="Rokas A."/>
            <person name="Rosa C.A."/>
            <person name="Scheuner C."/>
            <person name="Sibirny A.A."/>
            <person name="Slot J.C."/>
            <person name="Stielow J.B."/>
            <person name="Sun H."/>
            <person name="Kurtzman C.P."/>
            <person name="Blackwell M."/>
            <person name="Grigoriev I.V."/>
            <person name="Jeffries T.W."/>
        </authorList>
    </citation>
    <scope>NUCLEOTIDE SEQUENCE [LARGE SCALE GENOMIC DNA]</scope>
    <source>
        <strain evidence="1 2">NRRL Y-11557</strain>
    </source>
</reference>
<dbReference type="OrthoDB" id="76567at2759"/>
<name>A0A1E3QG09_LIPST</name>
<keyword evidence="2" id="KW-1185">Reference proteome</keyword>
<dbReference type="Proteomes" id="UP000094385">
    <property type="component" value="Unassembled WGS sequence"/>
</dbReference>
<dbReference type="AlphaFoldDB" id="A0A1E3QG09"/>
<accession>A0A1E3QG09</accession>
<protein>
    <submittedName>
        <fullName evidence="1">Uncharacterized protein</fullName>
    </submittedName>
</protein>
<sequence length="383" mass="42857">MDVIGDLDNRSAASARQALRQVAEIYTATQPAKKAKRTVNRAVITPKTMVDVRIHVPMEENNLMTVMRRPLSPDATIEVPASWDEYQRAQELLDVQGNKFPRLRYDGKRQIAIVVAAPTPLHGDMVGELLGHLGRAVDRVMVRSGIEESIVSSVSQATNITKDIDTAHGRTVREWDGAIRYLYDDDLRNMIAIEVAVSQSYKSLQEAISWWVCAVHFRLGIAMGITEGRRGTGSGIQYYANEQEMETAIQQARHDLRVQLQEHPFGPLVRNGVTWFGTLERVVIETFRCEDPNCAPDALLDPTHSFIIVRDGHFVWEDVPSNLAEVTLGDFVPSHVLQGNEISFTPIDFFQRSWVEAKIRGSILDTAVARVEKKVALLTLTGC</sequence>
<organism evidence="1 2">
    <name type="scientific">Lipomyces starkeyi NRRL Y-11557</name>
    <dbReference type="NCBI Taxonomy" id="675824"/>
    <lineage>
        <taxon>Eukaryota</taxon>
        <taxon>Fungi</taxon>
        <taxon>Dikarya</taxon>
        <taxon>Ascomycota</taxon>
        <taxon>Saccharomycotina</taxon>
        <taxon>Lipomycetes</taxon>
        <taxon>Lipomycetales</taxon>
        <taxon>Lipomycetaceae</taxon>
        <taxon>Lipomyces</taxon>
    </lineage>
</organism>
<proteinExistence type="predicted"/>
<gene>
    <name evidence="1" type="ORF">LIPSTDRAFT_25790</name>
</gene>